<protein>
    <submittedName>
        <fullName evidence="10">Uncharacterized protein</fullName>
    </submittedName>
</protein>
<dbReference type="GO" id="GO:0016787">
    <property type="term" value="F:hydrolase activity"/>
    <property type="evidence" value="ECO:0007669"/>
    <property type="project" value="UniProtKB-KW"/>
</dbReference>
<dbReference type="PANTHER" id="PTHR12131:SF1">
    <property type="entry name" value="ATP-DEPENDENT RNA HELICASE SUPV3L1, MITOCHONDRIAL-RELATED"/>
    <property type="match status" value="1"/>
</dbReference>
<dbReference type="PANTHER" id="PTHR12131">
    <property type="entry name" value="ATP-DEPENDENT RNA AND DNA HELICASE"/>
    <property type="match status" value="1"/>
</dbReference>
<evidence type="ECO:0000256" key="6">
    <source>
        <dbReference type="ARBA" id="ARBA00022840"/>
    </source>
</evidence>
<evidence type="ECO:0000256" key="1">
    <source>
        <dbReference type="ARBA" id="ARBA00004141"/>
    </source>
</evidence>
<keyword evidence="3" id="KW-0547">Nucleotide-binding</keyword>
<gene>
    <name evidence="10" type="ORF">CJ199_14225</name>
</gene>
<organism evidence="10 11">
    <name type="scientific">Brevibacterium paucivorans</name>
    <dbReference type="NCBI Taxonomy" id="170994"/>
    <lineage>
        <taxon>Bacteria</taxon>
        <taxon>Bacillati</taxon>
        <taxon>Actinomycetota</taxon>
        <taxon>Actinomycetes</taxon>
        <taxon>Micrococcales</taxon>
        <taxon>Brevibacteriaceae</taxon>
        <taxon>Brevibacterium</taxon>
    </lineage>
</organism>
<sequence>MIAFGAAFVLPVLMVGLNMLDLLSARTIRRSWRWLVVLVFVFAAIATPTPDAVSMFYLVIPMLFNSVLVAAPTGAGKTVVAQFSIALAVARGVRVFYTAPIKALSNQKFNELVEAYGADRVGLLTGDTSINRDAQIVV</sequence>
<evidence type="ECO:0000256" key="2">
    <source>
        <dbReference type="ARBA" id="ARBA00022692"/>
    </source>
</evidence>
<dbReference type="Gene3D" id="3.40.50.300">
    <property type="entry name" value="P-loop containing nucleotide triphosphate hydrolases"/>
    <property type="match status" value="1"/>
</dbReference>
<evidence type="ECO:0000256" key="5">
    <source>
        <dbReference type="ARBA" id="ARBA00022806"/>
    </source>
</evidence>
<dbReference type="Pfam" id="PF00902">
    <property type="entry name" value="TatC"/>
    <property type="match status" value="1"/>
</dbReference>
<keyword evidence="2 9" id="KW-0812">Transmembrane</keyword>
<dbReference type="GO" id="GO:0003676">
    <property type="term" value="F:nucleic acid binding"/>
    <property type="evidence" value="ECO:0007669"/>
    <property type="project" value="InterPro"/>
</dbReference>
<feature type="transmembrane region" description="Helical" evidence="9">
    <location>
        <begin position="6"/>
        <end position="23"/>
    </location>
</feature>
<dbReference type="GO" id="GO:0055087">
    <property type="term" value="C:Ski complex"/>
    <property type="evidence" value="ECO:0007669"/>
    <property type="project" value="TreeGrafter"/>
</dbReference>
<feature type="non-terminal residue" evidence="10">
    <location>
        <position position="138"/>
    </location>
</feature>
<evidence type="ECO:0000256" key="9">
    <source>
        <dbReference type="SAM" id="Phobius"/>
    </source>
</evidence>
<dbReference type="InterPro" id="IPR002033">
    <property type="entry name" value="TatC"/>
</dbReference>
<proteinExistence type="predicted"/>
<dbReference type="AlphaFoldDB" id="A0A2N6VIV6"/>
<reference evidence="10 11" key="1">
    <citation type="submission" date="2017-09" db="EMBL/GenBank/DDBJ databases">
        <title>Bacterial strain isolated from the female urinary microbiota.</title>
        <authorList>
            <person name="Thomas-White K."/>
            <person name="Kumar N."/>
            <person name="Forster S."/>
            <person name="Putonti C."/>
            <person name="Lawley T."/>
            <person name="Wolfe A.J."/>
        </authorList>
    </citation>
    <scope>NUCLEOTIDE SEQUENCE [LARGE SCALE GENOMIC DNA]</scope>
    <source>
        <strain evidence="10 11">UMB1301</strain>
    </source>
</reference>
<dbReference type="Proteomes" id="UP000235598">
    <property type="component" value="Unassembled WGS sequence"/>
</dbReference>
<keyword evidence="7 9" id="KW-1133">Transmembrane helix</keyword>
<keyword evidence="6" id="KW-0067">ATP-binding</keyword>
<dbReference type="OrthoDB" id="9777044at2"/>
<dbReference type="InterPro" id="IPR027417">
    <property type="entry name" value="P-loop_NTPase"/>
</dbReference>
<keyword evidence="4" id="KW-0378">Hydrolase</keyword>
<dbReference type="GO" id="GO:0016020">
    <property type="term" value="C:membrane"/>
    <property type="evidence" value="ECO:0007669"/>
    <property type="project" value="UniProtKB-SubCell"/>
</dbReference>
<accession>A0A2N6VIV6</accession>
<dbReference type="SUPFAM" id="SSF52540">
    <property type="entry name" value="P-loop containing nucleoside triphosphate hydrolases"/>
    <property type="match status" value="1"/>
</dbReference>
<name>A0A2N6VIV6_9MICO</name>
<evidence type="ECO:0000256" key="3">
    <source>
        <dbReference type="ARBA" id="ARBA00022741"/>
    </source>
</evidence>
<evidence type="ECO:0000256" key="7">
    <source>
        <dbReference type="ARBA" id="ARBA00022989"/>
    </source>
</evidence>
<feature type="transmembrane region" description="Helical" evidence="9">
    <location>
        <begin position="35"/>
        <end position="59"/>
    </location>
</feature>
<dbReference type="InterPro" id="IPR050699">
    <property type="entry name" value="RNA-DNA_Helicase"/>
</dbReference>
<dbReference type="GO" id="GO:0004386">
    <property type="term" value="F:helicase activity"/>
    <property type="evidence" value="ECO:0007669"/>
    <property type="project" value="UniProtKB-KW"/>
</dbReference>
<comment type="caution">
    <text evidence="10">The sequence shown here is derived from an EMBL/GenBank/DDBJ whole genome shotgun (WGS) entry which is preliminary data.</text>
</comment>
<comment type="subcellular location">
    <subcellularLocation>
        <location evidence="1">Membrane</location>
        <topology evidence="1">Multi-pass membrane protein</topology>
    </subcellularLocation>
</comment>
<dbReference type="EMBL" id="PNHK01000408">
    <property type="protein sequence ID" value="PMD04070.1"/>
    <property type="molecule type" value="Genomic_DNA"/>
</dbReference>
<evidence type="ECO:0000256" key="4">
    <source>
        <dbReference type="ARBA" id="ARBA00022801"/>
    </source>
</evidence>
<evidence type="ECO:0000256" key="8">
    <source>
        <dbReference type="ARBA" id="ARBA00023136"/>
    </source>
</evidence>
<evidence type="ECO:0000313" key="10">
    <source>
        <dbReference type="EMBL" id="PMD04070.1"/>
    </source>
</evidence>
<keyword evidence="8 9" id="KW-0472">Membrane</keyword>
<dbReference type="GO" id="GO:0070478">
    <property type="term" value="P:nuclear-transcribed mRNA catabolic process, 3'-5' exonucleolytic nonsense-mediated decay"/>
    <property type="evidence" value="ECO:0007669"/>
    <property type="project" value="TreeGrafter"/>
</dbReference>
<evidence type="ECO:0000313" key="11">
    <source>
        <dbReference type="Proteomes" id="UP000235598"/>
    </source>
</evidence>
<keyword evidence="5" id="KW-0347">Helicase</keyword>
<dbReference type="GO" id="GO:0005524">
    <property type="term" value="F:ATP binding"/>
    <property type="evidence" value="ECO:0007669"/>
    <property type="project" value="UniProtKB-KW"/>
</dbReference>